<organism evidence="1 2">
    <name type="scientific">Allomyces macrogynus (strain ATCC 38327)</name>
    <name type="common">Allomyces javanicus var. macrogynus</name>
    <dbReference type="NCBI Taxonomy" id="578462"/>
    <lineage>
        <taxon>Eukaryota</taxon>
        <taxon>Fungi</taxon>
        <taxon>Fungi incertae sedis</taxon>
        <taxon>Blastocladiomycota</taxon>
        <taxon>Blastocladiomycetes</taxon>
        <taxon>Blastocladiales</taxon>
        <taxon>Blastocladiaceae</taxon>
        <taxon>Allomyces</taxon>
    </lineage>
</organism>
<protein>
    <submittedName>
        <fullName evidence="1">Uncharacterized protein</fullName>
    </submittedName>
</protein>
<evidence type="ECO:0000313" key="1">
    <source>
        <dbReference type="EMBL" id="KNE63614.1"/>
    </source>
</evidence>
<dbReference type="VEuPathDB" id="FungiDB:AMAG_08715"/>
<accession>A0A0L0SML2</accession>
<dbReference type="EMBL" id="GG745342">
    <property type="protein sequence ID" value="KNE63614.1"/>
    <property type="molecule type" value="Genomic_DNA"/>
</dbReference>
<reference evidence="2" key="2">
    <citation type="submission" date="2009-11" db="EMBL/GenBank/DDBJ databases">
        <title>The Genome Sequence of Allomyces macrogynus strain ATCC 38327.</title>
        <authorList>
            <consortium name="The Broad Institute Genome Sequencing Platform"/>
            <person name="Russ C."/>
            <person name="Cuomo C."/>
            <person name="Shea T."/>
            <person name="Young S.K."/>
            <person name="Zeng Q."/>
            <person name="Koehrsen M."/>
            <person name="Haas B."/>
            <person name="Borodovsky M."/>
            <person name="Guigo R."/>
            <person name="Alvarado L."/>
            <person name="Berlin A."/>
            <person name="Borenstein D."/>
            <person name="Chen Z."/>
            <person name="Engels R."/>
            <person name="Freedman E."/>
            <person name="Gellesch M."/>
            <person name="Goldberg J."/>
            <person name="Griggs A."/>
            <person name="Gujja S."/>
            <person name="Heiman D."/>
            <person name="Hepburn T."/>
            <person name="Howarth C."/>
            <person name="Jen D."/>
            <person name="Larson L."/>
            <person name="Lewis B."/>
            <person name="Mehta T."/>
            <person name="Park D."/>
            <person name="Pearson M."/>
            <person name="Roberts A."/>
            <person name="Saif S."/>
            <person name="Shenoy N."/>
            <person name="Sisk P."/>
            <person name="Stolte C."/>
            <person name="Sykes S."/>
            <person name="Walk T."/>
            <person name="White J."/>
            <person name="Yandava C."/>
            <person name="Burger G."/>
            <person name="Gray M.W."/>
            <person name="Holland P.W.H."/>
            <person name="King N."/>
            <person name="Lang F.B.F."/>
            <person name="Roger A.J."/>
            <person name="Ruiz-Trillo I."/>
            <person name="Lander E."/>
            <person name="Nusbaum C."/>
        </authorList>
    </citation>
    <scope>NUCLEOTIDE SEQUENCE [LARGE SCALE GENOMIC DNA]</scope>
    <source>
        <strain evidence="2">ATCC 38327</strain>
    </source>
</reference>
<dbReference type="AlphaFoldDB" id="A0A0L0SML2"/>
<proteinExistence type="predicted"/>
<sequence length="303" mass="33909">MSTASEPKSARLCCLTGTLACDSPQVDVYPWEGGMVMTELTDSLRPFFKLTREVIWNSSPEWIEQYYESHRRGFRTIYVAWVPADVARAHLTAFLAAHGPEGIICIETDKTSCSTSTSRTSSRSTAKSCPCPRQVRPIGTLARLPSTGRTPTTLRPFSVALTRRANCTAAAPWASLPFPSLRSLRRSKAAGTLRRYWTFPSSTRQAGSARRRARQHLMNSARTRMRSCLHTRPYANSRCTRRSAISTTTAFISGAGTQRRLCTTKGGGSRNFTSRILWRSRCQPRSKRRWRVPLAPARAMNQS</sequence>
<keyword evidence="2" id="KW-1185">Reference proteome</keyword>
<dbReference type="Proteomes" id="UP000054350">
    <property type="component" value="Unassembled WGS sequence"/>
</dbReference>
<gene>
    <name evidence="1" type="ORF">AMAG_08715</name>
</gene>
<reference evidence="1 2" key="1">
    <citation type="submission" date="2009-11" db="EMBL/GenBank/DDBJ databases">
        <title>Annotation of Allomyces macrogynus ATCC 38327.</title>
        <authorList>
            <consortium name="The Broad Institute Genome Sequencing Platform"/>
            <person name="Russ C."/>
            <person name="Cuomo C."/>
            <person name="Burger G."/>
            <person name="Gray M.W."/>
            <person name="Holland P.W.H."/>
            <person name="King N."/>
            <person name="Lang F.B.F."/>
            <person name="Roger A.J."/>
            <person name="Ruiz-Trillo I."/>
            <person name="Young S.K."/>
            <person name="Zeng Q."/>
            <person name="Gargeya S."/>
            <person name="Fitzgerald M."/>
            <person name="Haas B."/>
            <person name="Abouelleil A."/>
            <person name="Alvarado L."/>
            <person name="Arachchi H.M."/>
            <person name="Berlin A."/>
            <person name="Chapman S.B."/>
            <person name="Gearin G."/>
            <person name="Goldberg J."/>
            <person name="Griggs A."/>
            <person name="Gujja S."/>
            <person name="Hansen M."/>
            <person name="Heiman D."/>
            <person name="Howarth C."/>
            <person name="Larimer J."/>
            <person name="Lui A."/>
            <person name="MacDonald P.J.P."/>
            <person name="McCowen C."/>
            <person name="Montmayeur A."/>
            <person name="Murphy C."/>
            <person name="Neiman D."/>
            <person name="Pearson M."/>
            <person name="Priest M."/>
            <person name="Roberts A."/>
            <person name="Saif S."/>
            <person name="Shea T."/>
            <person name="Sisk P."/>
            <person name="Stolte C."/>
            <person name="Sykes S."/>
            <person name="Wortman J."/>
            <person name="Nusbaum C."/>
            <person name="Birren B."/>
        </authorList>
    </citation>
    <scope>NUCLEOTIDE SEQUENCE [LARGE SCALE GENOMIC DNA]</scope>
    <source>
        <strain evidence="1 2">ATCC 38327</strain>
    </source>
</reference>
<evidence type="ECO:0000313" key="2">
    <source>
        <dbReference type="Proteomes" id="UP000054350"/>
    </source>
</evidence>
<name>A0A0L0SML2_ALLM3</name>
<dbReference type="OrthoDB" id="5558527at2759"/>